<dbReference type="PIRSF" id="PIRSF016557">
    <property type="entry name" value="Caps_synth_CpsB"/>
    <property type="match status" value="1"/>
</dbReference>
<dbReference type="Proteomes" id="UP000182409">
    <property type="component" value="Unassembled WGS sequence"/>
</dbReference>
<comment type="catalytic activity">
    <reaction evidence="4">
        <text>O-phospho-L-tyrosyl-[protein] + H2O = L-tyrosyl-[protein] + phosphate</text>
        <dbReference type="Rhea" id="RHEA:10684"/>
        <dbReference type="Rhea" id="RHEA-COMP:10136"/>
        <dbReference type="Rhea" id="RHEA-COMP:20101"/>
        <dbReference type="ChEBI" id="CHEBI:15377"/>
        <dbReference type="ChEBI" id="CHEBI:43474"/>
        <dbReference type="ChEBI" id="CHEBI:46858"/>
        <dbReference type="ChEBI" id="CHEBI:61978"/>
        <dbReference type="EC" id="3.1.3.48"/>
    </reaction>
</comment>
<dbReference type="EC" id="3.1.3.48" evidence="2"/>
<keyword evidence="3" id="KW-0378">Hydrolase</keyword>
<dbReference type="InterPro" id="IPR016667">
    <property type="entry name" value="Caps_polysacc_synth_CpsB/CapC"/>
</dbReference>
<organism evidence="6 7">
    <name type="scientific">Terriglobus roseus</name>
    <dbReference type="NCBI Taxonomy" id="392734"/>
    <lineage>
        <taxon>Bacteria</taxon>
        <taxon>Pseudomonadati</taxon>
        <taxon>Acidobacteriota</taxon>
        <taxon>Terriglobia</taxon>
        <taxon>Terriglobales</taxon>
        <taxon>Acidobacteriaceae</taxon>
        <taxon>Terriglobus</taxon>
    </lineage>
</organism>
<accession>A0A1H4TT33</accession>
<evidence type="ECO:0000256" key="5">
    <source>
        <dbReference type="SAM" id="MobiDB-lite"/>
    </source>
</evidence>
<dbReference type="InterPro" id="IPR016195">
    <property type="entry name" value="Pol/histidinol_Pase-like"/>
</dbReference>
<dbReference type="GO" id="GO:0030145">
    <property type="term" value="F:manganese ion binding"/>
    <property type="evidence" value="ECO:0007669"/>
    <property type="project" value="InterPro"/>
</dbReference>
<sequence>MVDIHQHLLFGIDDGSKSLEQSVAMVQMAMDDGFTHVVATPHANDRYPYDRARNERLLQQIRETLPPNVAAAMTLGLGCDFHLNFENTEDARLHNRRYTINEKEYLLIELPDIGISNRIDEILYNLRVEGMTPILTHPERNVTLQRTPGKLQEWVSNGLLLQVTAGSVVGDFGPTAEALAWSLLKKNSVHFLATDAHDLERRTPTMSAARRLVSERLGEEMATRLCVTNPMMVFEGKPLPEPLQLSEPDEPEEKPSLWKRIFSR</sequence>
<dbReference type="PANTHER" id="PTHR39181:SF1">
    <property type="entry name" value="TYROSINE-PROTEIN PHOSPHATASE YWQE"/>
    <property type="match status" value="1"/>
</dbReference>
<proteinExistence type="inferred from homology"/>
<dbReference type="SUPFAM" id="SSF89550">
    <property type="entry name" value="PHP domain-like"/>
    <property type="match status" value="1"/>
</dbReference>
<name>A0A1H4TT33_9BACT</name>
<dbReference type="RefSeq" id="WP_074655539.1">
    <property type="nucleotide sequence ID" value="NZ_FNSD01000001.1"/>
</dbReference>
<dbReference type="PANTHER" id="PTHR39181">
    <property type="entry name" value="TYROSINE-PROTEIN PHOSPHATASE YWQE"/>
    <property type="match status" value="1"/>
</dbReference>
<comment type="similarity">
    <text evidence="1">Belongs to the metallo-dependent hydrolases superfamily. CpsB/CapC family.</text>
</comment>
<gene>
    <name evidence="6" type="ORF">SAMN05443244_3854</name>
</gene>
<dbReference type="AlphaFoldDB" id="A0A1H4TT33"/>
<dbReference type="Pfam" id="PF19567">
    <property type="entry name" value="CpsB_CapC"/>
    <property type="match status" value="1"/>
</dbReference>
<protein>
    <recommendedName>
        <fullName evidence="2">protein-tyrosine-phosphatase</fullName>
        <ecNumber evidence="2">3.1.3.48</ecNumber>
    </recommendedName>
</protein>
<dbReference type="GO" id="GO:0004725">
    <property type="term" value="F:protein tyrosine phosphatase activity"/>
    <property type="evidence" value="ECO:0007669"/>
    <property type="project" value="UniProtKB-EC"/>
</dbReference>
<evidence type="ECO:0000256" key="3">
    <source>
        <dbReference type="ARBA" id="ARBA00022801"/>
    </source>
</evidence>
<evidence type="ECO:0000313" key="6">
    <source>
        <dbReference type="EMBL" id="SEC59686.1"/>
    </source>
</evidence>
<dbReference type="EMBL" id="FNSD01000001">
    <property type="protein sequence ID" value="SEC59686.1"/>
    <property type="molecule type" value="Genomic_DNA"/>
</dbReference>
<evidence type="ECO:0000313" key="7">
    <source>
        <dbReference type="Proteomes" id="UP000182409"/>
    </source>
</evidence>
<evidence type="ECO:0000256" key="2">
    <source>
        <dbReference type="ARBA" id="ARBA00013064"/>
    </source>
</evidence>
<reference evidence="6 7" key="1">
    <citation type="submission" date="2016-10" db="EMBL/GenBank/DDBJ databases">
        <authorList>
            <person name="de Groot N.N."/>
        </authorList>
    </citation>
    <scope>NUCLEOTIDE SEQUENCE [LARGE SCALE GENOMIC DNA]</scope>
    <source>
        <strain evidence="6 7">AB35.6</strain>
    </source>
</reference>
<evidence type="ECO:0000256" key="4">
    <source>
        <dbReference type="ARBA" id="ARBA00051722"/>
    </source>
</evidence>
<dbReference type="Gene3D" id="3.20.20.140">
    <property type="entry name" value="Metal-dependent hydrolases"/>
    <property type="match status" value="1"/>
</dbReference>
<evidence type="ECO:0000256" key="1">
    <source>
        <dbReference type="ARBA" id="ARBA00005750"/>
    </source>
</evidence>
<feature type="region of interest" description="Disordered" evidence="5">
    <location>
        <begin position="238"/>
        <end position="264"/>
    </location>
</feature>
<dbReference type="OrthoDB" id="9788539at2"/>